<dbReference type="GO" id="GO:0033177">
    <property type="term" value="C:proton-transporting two-sector ATPase complex, proton-transporting domain"/>
    <property type="evidence" value="ECO:0007669"/>
    <property type="project" value="InterPro"/>
</dbReference>
<comment type="similarity">
    <text evidence="2">Belongs to the ATPase C chain family.</text>
</comment>
<comment type="subcellular location">
    <subcellularLocation>
        <location evidence="1">Membrane</location>
        <topology evidence="1">Multi-pass membrane protein</topology>
    </subcellularLocation>
</comment>
<evidence type="ECO:0000256" key="10">
    <source>
        <dbReference type="ARBA" id="ARBA00023136"/>
    </source>
</evidence>
<comment type="function">
    <text evidence="12">F(1)F(0) ATP synthase produces ATP from ADP in the presence of a proton or sodium gradient. F-type ATPases consist of two structural domains, F(1) containing the extramembraneous catalytic core and F(0) containing the membrane proton channel, linked together by a central stalk and a peripheral stalk. During catalysis, ATP synthesis in the catalytic domain of F(1) is coupled via a rotary mechanism of the central stalk subunits to proton translocation.</text>
</comment>
<dbReference type="AlphaFoldDB" id="A0A068NYG7"/>
<dbReference type="InterPro" id="IPR002379">
    <property type="entry name" value="ATPase_proteolipid_c-like_dom"/>
</dbReference>
<sequence length="66" mass="6754">MLGLGIGVAGLGCGIGLGLIGNGALQGMARQPEAISKLQVQMLIALAFVELVFLLSVFVLPFLVKS</sequence>
<evidence type="ECO:0000256" key="13">
    <source>
        <dbReference type="ARBA" id="ARBA00030961"/>
    </source>
</evidence>
<evidence type="ECO:0000256" key="4">
    <source>
        <dbReference type="ARBA" id="ARBA00022547"/>
    </source>
</evidence>
<keyword evidence="5 16" id="KW-0812">Transmembrane</keyword>
<reference evidence="18 19" key="1">
    <citation type="journal article" date="2014" name="PLoS ONE">
        <title>The first complete genome sequence of the class fimbriimonadia in the phylum armatimonadetes.</title>
        <authorList>
            <person name="Hu Z.Y."/>
            <person name="Wang Y.Z."/>
            <person name="Im W.T."/>
            <person name="Wang S.Y."/>
            <person name="Zhao G.P."/>
            <person name="Zheng H.J."/>
            <person name="Quan Z.X."/>
        </authorList>
    </citation>
    <scope>NUCLEOTIDE SEQUENCE [LARGE SCALE GENOMIC DNA]</scope>
    <source>
        <strain evidence="18">Gsoil 348</strain>
    </source>
</reference>
<dbReference type="Pfam" id="PF00137">
    <property type="entry name" value="ATP-synt_C"/>
    <property type="match status" value="1"/>
</dbReference>
<feature type="transmembrane region" description="Helical" evidence="16">
    <location>
        <begin position="40"/>
        <end position="64"/>
    </location>
</feature>
<dbReference type="InterPro" id="IPR020537">
    <property type="entry name" value="ATP_synth_F0_csu_DDCD_BS"/>
</dbReference>
<dbReference type="Proteomes" id="UP000027982">
    <property type="component" value="Chromosome"/>
</dbReference>
<dbReference type="GO" id="GO:0008289">
    <property type="term" value="F:lipid binding"/>
    <property type="evidence" value="ECO:0007669"/>
    <property type="project" value="UniProtKB-KW"/>
</dbReference>
<keyword evidence="8" id="KW-0406">Ion transport</keyword>
<dbReference type="Gene3D" id="1.20.20.10">
    <property type="entry name" value="F1F0 ATP synthase subunit C"/>
    <property type="match status" value="1"/>
</dbReference>
<dbReference type="STRING" id="661478.OP10G_4747"/>
<keyword evidence="11" id="KW-0066">ATP synthesis</keyword>
<evidence type="ECO:0000256" key="15">
    <source>
        <dbReference type="ARBA" id="ARBA00032887"/>
    </source>
</evidence>
<dbReference type="SUPFAM" id="SSF81333">
    <property type="entry name" value="F1F0 ATP synthase subunit C"/>
    <property type="match status" value="1"/>
</dbReference>
<evidence type="ECO:0000313" key="19">
    <source>
        <dbReference type="Proteomes" id="UP000027982"/>
    </source>
</evidence>
<dbReference type="InterPro" id="IPR005953">
    <property type="entry name" value="ATP_synth_csu_bac/chlpt"/>
</dbReference>
<evidence type="ECO:0000256" key="8">
    <source>
        <dbReference type="ARBA" id="ARBA00023065"/>
    </source>
</evidence>
<keyword evidence="9" id="KW-0446">Lipid-binding</keyword>
<keyword evidence="19" id="KW-1185">Reference proteome</keyword>
<dbReference type="InterPro" id="IPR035921">
    <property type="entry name" value="F/V-ATP_Csub_sf"/>
</dbReference>
<dbReference type="NCBIfam" id="TIGR01260">
    <property type="entry name" value="ATP_synt_c"/>
    <property type="match status" value="1"/>
</dbReference>
<keyword evidence="7 16" id="KW-1133">Transmembrane helix</keyword>
<evidence type="ECO:0000256" key="3">
    <source>
        <dbReference type="ARBA" id="ARBA00022448"/>
    </source>
</evidence>
<dbReference type="HOGENOM" id="CLU_148047_5_0_0"/>
<dbReference type="GO" id="GO:0045259">
    <property type="term" value="C:proton-transporting ATP synthase complex"/>
    <property type="evidence" value="ECO:0007669"/>
    <property type="project" value="UniProtKB-KW"/>
</dbReference>
<dbReference type="KEGG" id="fgi:OP10G_4747"/>
<dbReference type="GO" id="GO:0015078">
    <property type="term" value="F:proton transmembrane transporter activity"/>
    <property type="evidence" value="ECO:0007669"/>
    <property type="project" value="InterPro"/>
</dbReference>
<gene>
    <name evidence="18" type="ORF">OP10G_4747</name>
</gene>
<accession>A0A068NYG7</accession>
<evidence type="ECO:0000256" key="6">
    <source>
        <dbReference type="ARBA" id="ARBA00022781"/>
    </source>
</evidence>
<evidence type="ECO:0000256" key="5">
    <source>
        <dbReference type="ARBA" id="ARBA00022692"/>
    </source>
</evidence>
<evidence type="ECO:0000256" key="11">
    <source>
        <dbReference type="ARBA" id="ARBA00023310"/>
    </source>
</evidence>
<feature type="domain" description="V-ATPase proteolipid subunit C-like" evidence="17">
    <location>
        <begin position="3"/>
        <end position="58"/>
    </location>
</feature>
<keyword evidence="6" id="KW-0375">Hydrogen ion transport</keyword>
<evidence type="ECO:0000256" key="9">
    <source>
        <dbReference type="ARBA" id="ARBA00023121"/>
    </source>
</evidence>
<keyword evidence="4" id="KW-0138">CF(0)</keyword>
<evidence type="ECO:0000256" key="1">
    <source>
        <dbReference type="ARBA" id="ARBA00004141"/>
    </source>
</evidence>
<keyword evidence="3" id="KW-0813">Transport</keyword>
<evidence type="ECO:0000259" key="17">
    <source>
        <dbReference type="Pfam" id="PF00137"/>
    </source>
</evidence>
<dbReference type="GO" id="GO:0015986">
    <property type="term" value="P:proton motive force-driven ATP synthesis"/>
    <property type="evidence" value="ECO:0007669"/>
    <property type="project" value="InterPro"/>
</dbReference>
<dbReference type="EMBL" id="CP007139">
    <property type="protein sequence ID" value="AIE88115.1"/>
    <property type="molecule type" value="Genomic_DNA"/>
</dbReference>
<proteinExistence type="inferred from homology"/>
<dbReference type="RefSeq" id="WP_025228021.1">
    <property type="nucleotide sequence ID" value="NZ_CP007139.1"/>
</dbReference>
<organism evidence="18 19">
    <name type="scientific">Fimbriimonas ginsengisoli Gsoil 348</name>
    <dbReference type="NCBI Taxonomy" id="661478"/>
    <lineage>
        <taxon>Bacteria</taxon>
        <taxon>Bacillati</taxon>
        <taxon>Armatimonadota</taxon>
        <taxon>Fimbriimonadia</taxon>
        <taxon>Fimbriimonadales</taxon>
        <taxon>Fimbriimonadaceae</taxon>
        <taxon>Fimbriimonas</taxon>
    </lineage>
</organism>
<evidence type="ECO:0000256" key="12">
    <source>
        <dbReference type="ARBA" id="ARBA00025198"/>
    </source>
</evidence>
<dbReference type="PRINTS" id="PR00124">
    <property type="entry name" value="ATPASEC"/>
</dbReference>
<evidence type="ECO:0000256" key="14">
    <source>
        <dbReference type="ARBA" id="ARBA00032200"/>
    </source>
</evidence>
<evidence type="ECO:0000256" key="7">
    <source>
        <dbReference type="ARBA" id="ARBA00022989"/>
    </source>
</evidence>
<evidence type="ECO:0000256" key="2">
    <source>
        <dbReference type="ARBA" id="ARBA00006704"/>
    </source>
</evidence>
<feature type="transmembrane region" description="Helical" evidence="16">
    <location>
        <begin position="6"/>
        <end position="28"/>
    </location>
</feature>
<dbReference type="InterPro" id="IPR038662">
    <property type="entry name" value="ATP_synth_F0_csu_sf"/>
</dbReference>
<keyword evidence="10 16" id="KW-0472">Membrane</keyword>
<evidence type="ECO:0000256" key="16">
    <source>
        <dbReference type="SAM" id="Phobius"/>
    </source>
</evidence>
<protein>
    <recommendedName>
        <fullName evidence="14">ATP synthase F(0) sector subunit c</fullName>
    </recommendedName>
    <alternativeName>
        <fullName evidence="15">F-type ATPase subunit c</fullName>
    </alternativeName>
    <alternativeName>
        <fullName evidence="13">Lipid-binding protein</fullName>
    </alternativeName>
</protein>
<dbReference type="PROSITE" id="PS00605">
    <property type="entry name" value="ATPASE_C"/>
    <property type="match status" value="1"/>
</dbReference>
<evidence type="ECO:0000313" key="18">
    <source>
        <dbReference type="EMBL" id="AIE88115.1"/>
    </source>
</evidence>
<dbReference type="InterPro" id="IPR000454">
    <property type="entry name" value="ATP_synth_F0_csu"/>
</dbReference>
<name>A0A068NYG7_FIMGI</name>